<keyword evidence="1" id="KW-0472">Membrane</keyword>
<organism evidence="3 4">
    <name type="scientific">Paenibacillus glucanolyticus</name>
    <dbReference type="NCBI Taxonomy" id="59843"/>
    <lineage>
        <taxon>Bacteria</taxon>
        <taxon>Bacillati</taxon>
        <taxon>Bacillota</taxon>
        <taxon>Bacilli</taxon>
        <taxon>Bacillales</taxon>
        <taxon>Paenibacillaceae</taxon>
        <taxon>Paenibacillus</taxon>
    </lineage>
</organism>
<dbReference type="RefSeq" id="WP_063480445.1">
    <property type="nucleotide sequence ID" value="NZ_CP147845.1"/>
</dbReference>
<keyword evidence="1" id="KW-1133">Transmembrane helix</keyword>
<dbReference type="GeneID" id="97553788"/>
<protein>
    <submittedName>
        <fullName evidence="3">Luciferase</fullName>
    </submittedName>
</protein>
<gene>
    <name evidence="3" type="ORF">AWU65_31210</name>
</gene>
<dbReference type="Pfam" id="PF13796">
    <property type="entry name" value="Sensor"/>
    <property type="match status" value="1"/>
</dbReference>
<evidence type="ECO:0000256" key="1">
    <source>
        <dbReference type="SAM" id="Phobius"/>
    </source>
</evidence>
<dbReference type="OrthoDB" id="2925129at2"/>
<dbReference type="AlphaFoldDB" id="A0A163FR49"/>
<keyword evidence="1" id="KW-0812">Transmembrane</keyword>
<dbReference type="Proteomes" id="UP000076796">
    <property type="component" value="Unassembled WGS sequence"/>
</dbReference>
<name>A0A163FR49_9BACL</name>
<dbReference type="EMBL" id="LWMH01000002">
    <property type="protein sequence ID" value="KZS44524.1"/>
    <property type="molecule type" value="Genomic_DNA"/>
</dbReference>
<feature type="transmembrane region" description="Helical" evidence="1">
    <location>
        <begin position="108"/>
        <end position="134"/>
    </location>
</feature>
<dbReference type="InterPro" id="IPR025828">
    <property type="entry name" value="Put_sensor_dom"/>
</dbReference>
<evidence type="ECO:0000259" key="2">
    <source>
        <dbReference type="Pfam" id="PF13796"/>
    </source>
</evidence>
<feature type="domain" description="Putative sensor" evidence="2">
    <location>
        <begin position="14"/>
        <end position="189"/>
    </location>
</feature>
<proteinExistence type="predicted"/>
<feature type="transmembrane region" description="Helical" evidence="1">
    <location>
        <begin position="7"/>
        <end position="26"/>
    </location>
</feature>
<reference evidence="3" key="1">
    <citation type="journal article" date="2016" name="Genome Announc.">
        <title>Draft genomes of two strains of Paenibacillus glucanolyticus with capability to degrade lignocellulose.</title>
        <authorList>
            <person name="Mathews S.L."/>
            <person name="Pawlak J."/>
            <person name="Grunden A.M."/>
        </authorList>
    </citation>
    <scope>NUCLEOTIDE SEQUENCE [LARGE SCALE GENOMIC DNA]</scope>
    <source>
        <strain evidence="3">SLM1</strain>
    </source>
</reference>
<evidence type="ECO:0000313" key="4">
    <source>
        <dbReference type="Proteomes" id="UP000076796"/>
    </source>
</evidence>
<accession>A0A163FR49</accession>
<dbReference type="STRING" id="59843.A3958_03475"/>
<feature type="transmembrane region" description="Helical" evidence="1">
    <location>
        <begin position="32"/>
        <end position="53"/>
    </location>
</feature>
<keyword evidence="4" id="KW-1185">Reference proteome</keyword>
<feature type="transmembrane region" description="Helical" evidence="1">
    <location>
        <begin position="154"/>
        <end position="175"/>
    </location>
</feature>
<comment type="caution">
    <text evidence="3">The sequence shown here is derived from an EMBL/GenBank/DDBJ whole genome shotgun (WGS) entry which is preliminary data.</text>
</comment>
<evidence type="ECO:0000313" key="3">
    <source>
        <dbReference type="EMBL" id="KZS44524.1"/>
    </source>
</evidence>
<sequence>MKKWLREYLLNFCFLMLTFGTGVFYFCYYLVGLVFGLSMCFTIVGIPILTYLLRTTRTFMNYDRIQTKFYTDITIEPVMKRKAHSGSSWTQAKEELANVRNWKAVSMLMLKFIVGIISLFCGVIFCIVPVLWILAPWTSSVVDVNLGNLRIDTLPKSLLVMVAGILFAYVGSWAAKGAARLTGRYTQWMFSVWQ</sequence>